<dbReference type="Proteomes" id="UP000274131">
    <property type="component" value="Unassembled WGS sequence"/>
</dbReference>
<organism evidence="4">
    <name type="scientific">Enterobius vermicularis</name>
    <name type="common">Human pinworm</name>
    <dbReference type="NCBI Taxonomy" id="51028"/>
    <lineage>
        <taxon>Eukaryota</taxon>
        <taxon>Metazoa</taxon>
        <taxon>Ecdysozoa</taxon>
        <taxon>Nematoda</taxon>
        <taxon>Chromadorea</taxon>
        <taxon>Rhabditida</taxon>
        <taxon>Spirurina</taxon>
        <taxon>Oxyuridomorpha</taxon>
        <taxon>Oxyuroidea</taxon>
        <taxon>Oxyuridae</taxon>
        <taxon>Enterobius</taxon>
    </lineage>
</organism>
<evidence type="ECO:0000313" key="2">
    <source>
        <dbReference type="EMBL" id="VDD97546.1"/>
    </source>
</evidence>
<dbReference type="EMBL" id="UXUI01014079">
    <property type="protein sequence ID" value="VDD97546.1"/>
    <property type="molecule type" value="Genomic_DNA"/>
</dbReference>
<sequence length="90" mass="10150">MGNWPLVKCSLLSLFKMMPLNSSSEKEVVTKEVVDSNRAIEFIGAKGFTDPLIAKRSFIYICRHWLQILYGVSTVSYDAAMASCDWTLIL</sequence>
<evidence type="ECO:0000313" key="4">
    <source>
        <dbReference type="WBParaSite" id="EVEC_0001314401-mRNA-1"/>
    </source>
</evidence>
<keyword evidence="1" id="KW-0732">Signal</keyword>
<keyword evidence="3" id="KW-1185">Reference proteome</keyword>
<evidence type="ECO:0000256" key="1">
    <source>
        <dbReference type="SAM" id="SignalP"/>
    </source>
</evidence>
<proteinExistence type="predicted"/>
<evidence type="ECO:0000313" key="3">
    <source>
        <dbReference type="Proteomes" id="UP000274131"/>
    </source>
</evidence>
<dbReference type="AlphaFoldDB" id="A0A0N4VQ52"/>
<feature type="chain" id="PRO_5043123160" evidence="1">
    <location>
        <begin position="23"/>
        <end position="90"/>
    </location>
</feature>
<protein>
    <submittedName>
        <fullName evidence="4">Ovule protein</fullName>
    </submittedName>
</protein>
<dbReference type="WBParaSite" id="EVEC_0001314401-mRNA-1">
    <property type="protein sequence ID" value="EVEC_0001314401-mRNA-1"/>
    <property type="gene ID" value="EVEC_0001314401"/>
</dbReference>
<accession>A0A0N4VQ52</accession>
<reference evidence="4" key="1">
    <citation type="submission" date="2017-02" db="UniProtKB">
        <authorList>
            <consortium name="WormBaseParasite"/>
        </authorList>
    </citation>
    <scope>IDENTIFICATION</scope>
</reference>
<name>A0A0N4VQ52_ENTVE</name>
<feature type="signal peptide" evidence="1">
    <location>
        <begin position="1"/>
        <end position="22"/>
    </location>
</feature>
<reference evidence="2 3" key="2">
    <citation type="submission" date="2018-10" db="EMBL/GenBank/DDBJ databases">
        <authorList>
            <consortium name="Pathogen Informatics"/>
        </authorList>
    </citation>
    <scope>NUCLEOTIDE SEQUENCE [LARGE SCALE GENOMIC DNA]</scope>
</reference>
<gene>
    <name evidence="2" type="ORF">EVEC_LOCUS12297</name>
</gene>